<evidence type="ECO:0000313" key="12">
    <source>
        <dbReference type="EMBL" id="MCR6546788.1"/>
    </source>
</evidence>
<evidence type="ECO:0000256" key="1">
    <source>
        <dbReference type="ARBA" id="ARBA00022555"/>
    </source>
</evidence>
<dbReference type="Gene3D" id="2.30.30.280">
    <property type="entry name" value="Adenine nucleotide alpha hydrolases-like domains"/>
    <property type="match status" value="1"/>
</dbReference>
<evidence type="ECO:0000256" key="9">
    <source>
        <dbReference type="HAMAP-Rule" id="MF_00144"/>
    </source>
</evidence>
<feature type="binding site" evidence="9">
    <location>
        <position position="36"/>
    </location>
    <ligand>
        <name>ATP</name>
        <dbReference type="ChEBI" id="CHEBI:30616"/>
    </ligand>
</feature>
<organism evidence="12 13">
    <name type="scientific">Dehalobacterium formicoaceticum</name>
    <dbReference type="NCBI Taxonomy" id="51515"/>
    <lineage>
        <taxon>Bacteria</taxon>
        <taxon>Bacillati</taxon>
        <taxon>Bacillota</taxon>
        <taxon>Clostridia</taxon>
        <taxon>Eubacteriales</taxon>
        <taxon>Peptococcaceae</taxon>
        <taxon>Dehalobacterium</taxon>
    </lineage>
</organism>
<comment type="caution">
    <text evidence="12">The sequence shown here is derived from an EMBL/GenBank/DDBJ whole genome shotgun (WGS) entry which is preliminary data.</text>
</comment>
<dbReference type="NCBIfam" id="NF001138">
    <property type="entry name" value="PRK00143.1"/>
    <property type="match status" value="1"/>
</dbReference>
<feature type="site" description="Interaction with tRNA" evidence="9">
    <location>
        <position position="130"/>
    </location>
</feature>
<comment type="subcellular location">
    <subcellularLocation>
        <location evidence="9">Cytoplasm</location>
    </subcellularLocation>
</comment>
<keyword evidence="1 9" id="KW-0820">tRNA-binding</keyword>
<keyword evidence="13" id="KW-1185">Reference proteome</keyword>
<dbReference type="GO" id="GO:0103016">
    <property type="term" value="F:tRNA-uridine 2-sulfurtransferase activity"/>
    <property type="evidence" value="ECO:0007669"/>
    <property type="project" value="UniProtKB-EC"/>
</dbReference>
<dbReference type="EC" id="2.8.1.13" evidence="9"/>
<dbReference type="Pfam" id="PF20258">
    <property type="entry name" value="tRNA_Me_trans_C"/>
    <property type="match status" value="1"/>
</dbReference>
<dbReference type="CDD" id="cd01998">
    <property type="entry name" value="MnmA_TRMU-like"/>
    <property type="match status" value="1"/>
</dbReference>
<feature type="domain" description="tRNA-specific 2-thiouridylase MnmA-like C-terminal" evidence="10">
    <location>
        <begin position="284"/>
        <end position="359"/>
    </location>
</feature>
<dbReference type="Pfam" id="PF20259">
    <property type="entry name" value="tRNA_Me_trans_M"/>
    <property type="match status" value="1"/>
</dbReference>
<dbReference type="NCBIfam" id="TIGR00420">
    <property type="entry name" value="trmU"/>
    <property type="match status" value="1"/>
</dbReference>
<dbReference type="InterPro" id="IPR014729">
    <property type="entry name" value="Rossmann-like_a/b/a_fold"/>
</dbReference>
<feature type="binding site" evidence="9">
    <location>
        <position position="129"/>
    </location>
    <ligand>
        <name>ATP</name>
        <dbReference type="ChEBI" id="CHEBI:30616"/>
    </ligand>
</feature>
<feature type="active site" description="Nucleophile" evidence="9">
    <location>
        <position position="105"/>
    </location>
</feature>
<evidence type="ECO:0000256" key="8">
    <source>
        <dbReference type="ARBA" id="ARBA00051542"/>
    </source>
</evidence>
<evidence type="ECO:0000256" key="2">
    <source>
        <dbReference type="ARBA" id="ARBA00022679"/>
    </source>
</evidence>
<accession>A0ABT1Y897</accession>
<dbReference type="Gene3D" id="2.40.30.10">
    <property type="entry name" value="Translation factors"/>
    <property type="match status" value="1"/>
</dbReference>
<dbReference type="PANTHER" id="PTHR11933:SF5">
    <property type="entry name" value="MITOCHONDRIAL TRNA-SPECIFIC 2-THIOURIDYLASE 1"/>
    <property type="match status" value="1"/>
</dbReference>
<proteinExistence type="inferred from homology"/>
<evidence type="ECO:0000256" key="6">
    <source>
        <dbReference type="ARBA" id="ARBA00022884"/>
    </source>
</evidence>
<dbReference type="SUPFAM" id="SSF52402">
    <property type="entry name" value="Adenine nucleotide alpha hydrolases-like"/>
    <property type="match status" value="1"/>
</dbReference>
<comment type="catalytic activity">
    <reaction evidence="8 9">
        <text>S-sulfanyl-L-cysteinyl-[protein] + uridine(34) in tRNA + AH2 + ATP = 2-thiouridine(34) in tRNA + L-cysteinyl-[protein] + A + AMP + diphosphate + H(+)</text>
        <dbReference type="Rhea" id="RHEA:47032"/>
        <dbReference type="Rhea" id="RHEA-COMP:10131"/>
        <dbReference type="Rhea" id="RHEA-COMP:11726"/>
        <dbReference type="Rhea" id="RHEA-COMP:11727"/>
        <dbReference type="Rhea" id="RHEA-COMP:11728"/>
        <dbReference type="ChEBI" id="CHEBI:13193"/>
        <dbReference type="ChEBI" id="CHEBI:15378"/>
        <dbReference type="ChEBI" id="CHEBI:17499"/>
        <dbReference type="ChEBI" id="CHEBI:29950"/>
        <dbReference type="ChEBI" id="CHEBI:30616"/>
        <dbReference type="ChEBI" id="CHEBI:33019"/>
        <dbReference type="ChEBI" id="CHEBI:61963"/>
        <dbReference type="ChEBI" id="CHEBI:65315"/>
        <dbReference type="ChEBI" id="CHEBI:87170"/>
        <dbReference type="ChEBI" id="CHEBI:456215"/>
        <dbReference type="EC" id="2.8.1.13"/>
    </reaction>
</comment>
<feature type="active site" description="Cysteine persulfide intermediate" evidence="9">
    <location>
        <position position="204"/>
    </location>
</feature>
<dbReference type="InterPro" id="IPR046884">
    <property type="entry name" value="MnmA-like_central"/>
</dbReference>
<evidence type="ECO:0000256" key="4">
    <source>
        <dbReference type="ARBA" id="ARBA00022741"/>
    </source>
</evidence>
<dbReference type="Pfam" id="PF03054">
    <property type="entry name" value="tRNA_Me_trans"/>
    <property type="match status" value="1"/>
</dbReference>
<feature type="domain" description="tRNA-specific 2-thiouridylase MnmA-like central" evidence="11">
    <location>
        <begin position="213"/>
        <end position="277"/>
    </location>
</feature>
<comment type="function">
    <text evidence="9">Catalyzes the 2-thiolation of uridine at the wobble position (U34) of tRNA, leading to the formation of s(2)U34.</text>
</comment>
<feature type="region of interest" description="Interaction with tRNA" evidence="9">
    <location>
        <begin position="153"/>
        <end position="155"/>
    </location>
</feature>
<dbReference type="InterPro" id="IPR046885">
    <property type="entry name" value="MnmA-like_C"/>
</dbReference>
<reference evidence="12 13" key="1">
    <citation type="submission" date="2022-08" db="EMBL/GenBank/DDBJ databases">
        <title>Proteogenomics of the novel Dehalobacterium formicoaceticum strain EZ94 highlights a key role of methyltransferases during anaerobic dichloromethane degradation.</title>
        <authorList>
            <person name="Wasmund K."/>
        </authorList>
    </citation>
    <scope>NUCLEOTIDE SEQUENCE [LARGE SCALE GENOMIC DNA]</scope>
    <source>
        <strain evidence="12 13">EZ94</strain>
    </source>
</reference>
<keyword evidence="4 9" id="KW-0547">Nucleotide-binding</keyword>
<name>A0ABT1Y897_9FIRM</name>
<keyword evidence="3 9" id="KW-0819">tRNA processing</keyword>
<evidence type="ECO:0000256" key="5">
    <source>
        <dbReference type="ARBA" id="ARBA00022840"/>
    </source>
</evidence>
<keyword evidence="7" id="KW-1015">Disulfide bond</keyword>
<feature type="binding site" evidence="9">
    <location>
        <begin position="10"/>
        <end position="17"/>
    </location>
    <ligand>
        <name>ATP</name>
        <dbReference type="ChEBI" id="CHEBI:30616"/>
    </ligand>
</feature>
<evidence type="ECO:0000256" key="7">
    <source>
        <dbReference type="ARBA" id="ARBA00023157"/>
    </source>
</evidence>
<keyword evidence="9" id="KW-0963">Cytoplasm</keyword>
<evidence type="ECO:0000256" key="3">
    <source>
        <dbReference type="ARBA" id="ARBA00022694"/>
    </source>
</evidence>
<dbReference type="InterPro" id="IPR004506">
    <property type="entry name" value="MnmA-like"/>
</dbReference>
<dbReference type="EMBL" id="JANPWE010000011">
    <property type="protein sequence ID" value="MCR6546788.1"/>
    <property type="molecule type" value="Genomic_DNA"/>
</dbReference>
<sequence length="360" mass="40421">MADKKKVLVAMSGGVDSSVTAALLKEQGYDLFGVTMQIWPQDQPDPDGSGGCCSLSAVDDARRVAEALDIPYYVMNFRDLFQDKVINYFIREYLQGKTPNPCIACNQYVKFAALLHKAMALGADFVATGHYARILFDRERDRYVLKKAQDQNKDQTYVLYNFTQDQLSKVLLPLGTYTKPEIRALAHKMNLSVVAEKAESQEICFIPDNNYRRFLKEKAGQEIKGGPFFDTQGNVIGQHQGIPYYTIGQRKGLGMALGKPAYVVNILQEKNGVVIGDAKDLFKTTLIAHHNNFILMDRLEKPMEVKVKVRYKAQETPAVISPLENNRVLVEFKEPEKSITPGQAVVYYQDEYVVGGGVIE</sequence>
<dbReference type="Gene3D" id="3.40.50.620">
    <property type="entry name" value="HUPs"/>
    <property type="match status" value="1"/>
</dbReference>
<comment type="caution">
    <text evidence="9">Lacks conserved residue(s) required for the propagation of feature annotation.</text>
</comment>
<evidence type="ECO:0000259" key="11">
    <source>
        <dbReference type="Pfam" id="PF20259"/>
    </source>
</evidence>
<keyword evidence="5 9" id="KW-0067">ATP-binding</keyword>
<dbReference type="InterPro" id="IPR023382">
    <property type="entry name" value="MnmA-like_central_sf"/>
</dbReference>
<protein>
    <recommendedName>
        <fullName evidence="9">tRNA-specific 2-thiouridylase MnmA</fullName>
        <ecNumber evidence="9">2.8.1.13</ecNumber>
    </recommendedName>
</protein>
<evidence type="ECO:0000313" key="13">
    <source>
        <dbReference type="Proteomes" id="UP001524944"/>
    </source>
</evidence>
<keyword evidence="6 9" id="KW-0694">RNA-binding</keyword>
<dbReference type="Proteomes" id="UP001524944">
    <property type="component" value="Unassembled WGS sequence"/>
</dbReference>
<keyword evidence="2 9" id="KW-0808">Transferase</keyword>
<dbReference type="RefSeq" id="WP_257914070.1">
    <property type="nucleotide sequence ID" value="NZ_JANPWE010000011.1"/>
</dbReference>
<dbReference type="PANTHER" id="PTHR11933">
    <property type="entry name" value="TRNA 5-METHYLAMINOMETHYL-2-THIOURIDYLATE -METHYLTRANSFERASE"/>
    <property type="match status" value="1"/>
</dbReference>
<gene>
    <name evidence="9 12" type="primary">mnmA</name>
    <name evidence="12" type="ORF">NVS47_14925</name>
</gene>
<comment type="similarity">
    <text evidence="9">Belongs to the MnmA/TRMU family.</text>
</comment>
<evidence type="ECO:0000259" key="10">
    <source>
        <dbReference type="Pfam" id="PF20258"/>
    </source>
</evidence>
<feature type="site" description="Interaction with tRNA" evidence="9">
    <location>
        <position position="343"/>
    </location>
</feature>
<feature type="region of interest" description="Interaction with tRNA" evidence="9">
    <location>
        <begin position="310"/>
        <end position="311"/>
    </location>
</feature>
<dbReference type="HAMAP" id="MF_00144">
    <property type="entry name" value="tRNA_thiouridyl_MnmA"/>
    <property type="match status" value="1"/>
</dbReference>